<gene>
    <name evidence="1" type="ORF">PIB30_101469</name>
</gene>
<organism evidence="1 2">
    <name type="scientific">Stylosanthes scabra</name>
    <dbReference type="NCBI Taxonomy" id="79078"/>
    <lineage>
        <taxon>Eukaryota</taxon>
        <taxon>Viridiplantae</taxon>
        <taxon>Streptophyta</taxon>
        <taxon>Embryophyta</taxon>
        <taxon>Tracheophyta</taxon>
        <taxon>Spermatophyta</taxon>
        <taxon>Magnoliopsida</taxon>
        <taxon>eudicotyledons</taxon>
        <taxon>Gunneridae</taxon>
        <taxon>Pentapetalae</taxon>
        <taxon>rosids</taxon>
        <taxon>fabids</taxon>
        <taxon>Fabales</taxon>
        <taxon>Fabaceae</taxon>
        <taxon>Papilionoideae</taxon>
        <taxon>50 kb inversion clade</taxon>
        <taxon>dalbergioids sensu lato</taxon>
        <taxon>Dalbergieae</taxon>
        <taxon>Pterocarpus clade</taxon>
        <taxon>Stylosanthes</taxon>
    </lineage>
</organism>
<dbReference type="Proteomes" id="UP001341840">
    <property type="component" value="Unassembled WGS sequence"/>
</dbReference>
<keyword evidence="2" id="KW-1185">Reference proteome</keyword>
<comment type="caution">
    <text evidence="1">The sequence shown here is derived from an EMBL/GenBank/DDBJ whole genome shotgun (WGS) entry which is preliminary data.</text>
</comment>
<evidence type="ECO:0000313" key="2">
    <source>
        <dbReference type="Proteomes" id="UP001341840"/>
    </source>
</evidence>
<sequence length="155" mass="16878">PTVVILLSTARPSIGAVSIKPSIITVGTARPCCRYPTQLRNQLRRLRSQLGQATAATFIPPSSTFPPELHARCSLLQLPPFSTLPATVHCLLPLVSPRNLHPLCPLPHVCAFSIWFTHFLMVHPNPNPRNPHLPQPCSSPPLPSIAIAGAWRSIT</sequence>
<evidence type="ECO:0000313" key="1">
    <source>
        <dbReference type="EMBL" id="MED6190000.1"/>
    </source>
</evidence>
<accession>A0ABU6WYI0</accession>
<feature type="non-terminal residue" evidence="1">
    <location>
        <position position="1"/>
    </location>
</feature>
<protein>
    <submittedName>
        <fullName evidence="1">Uncharacterized protein</fullName>
    </submittedName>
</protein>
<dbReference type="EMBL" id="JASCZI010184216">
    <property type="protein sequence ID" value="MED6190000.1"/>
    <property type="molecule type" value="Genomic_DNA"/>
</dbReference>
<proteinExistence type="predicted"/>
<name>A0ABU6WYI0_9FABA</name>
<reference evidence="1 2" key="1">
    <citation type="journal article" date="2023" name="Plants (Basel)">
        <title>Bridging the Gap: Combining Genomics and Transcriptomics Approaches to Understand Stylosanthes scabra, an Orphan Legume from the Brazilian Caatinga.</title>
        <authorList>
            <person name="Ferreira-Neto J.R.C."/>
            <person name="da Silva M.D."/>
            <person name="Binneck E."/>
            <person name="de Melo N.F."/>
            <person name="da Silva R.H."/>
            <person name="de Melo A.L.T.M."/>
            <person name="Pandolfi V."/>
            <person name="Bustamante F.O."/>
            <person name="Brasileiro-Vidal A.C."/>
            <person name="Benko-Iseppon A.M."/>
        </authorList>
    </citation>
    <scope>NUCLEOTIDE SEQUENCE [LARGE SCALE GENOMIC DNA]</scope>
    <source>
        <tissue evidence="1">Leaves</tissue>
    </source>
</reference>